<dbReference type="InterPro" id="IPR029058">
    <property type="entry name" value="AB_hydrolase_fold"/>
</dbReference>
<protein>
    <submittedName>
        <fullName evidence="1">Uncharacterized protein</fullName>
    </submittedName>
</protein>
<evidence type="ECO:0000313" key="2">
    <source>
        <dbReference type="Proteomes" id="UP001196413"/>
    </source>
</evidence>
<comment type="caution">
    <text evidence="1">The sequence shown here is derived from an EMBL/GenBank/DDBJ whole genome shotgun (WGS) entry which is preliminary data.</text>
</comment>
<dbReference type="PANTHER" id="PTHR45908">
    <property type="entry name" value="PROTEIN CBG11750-RELATED"/>
    <property type="match status" value="1"/>
</dbReference>
<organism evidence="1 2">
    <name type="scientific">Parelaphostrongylus tenuis</name>
    <name type="common">Meningeal worm</name>
    <dbReference type="NCBI Taxonomy" id="148309"/>
    <lineage>
        <taxon>Eukaryota</taxon>
        <taxon>Metazoa</taxon>
        <taxon>Ecdysozoa</taxon>
        <taxon>Nematoda</taxon>
        <taxon>Chromadorea</taxon>
        <taxon>Rhabditida</taxon>
        <taxon>Rhabditina</taxon>
        <taxon>Rhabditomorpha</taxon>
        <taxon>Strongyloidea</taxon>
        <taxon>Metastrongylidae</taxon>
        <taxon>Parelaphostrongylus</taxon>
    </lineage>
</organism>
<reference evidence="1" key="1">
    <citation type="submission" date="2021-06" db="EMBL/GenBank/DDBJ databases">
        <title>Parelaphostrongylus tenuis whole genome reference sequence.</title>
        <authorList>
            <person name="Garwood T.J."/>
            <person name="Larsen P.A."/>
            <person name="Fountain-Jones N.M."/>
            <person name="Garbe J.R."/>
            <person name="Macchietto M.G."/>
            <person name="Kania S.A."/>
            <person name="Gerhold R.W."/>
            <person name="Richards J.E."/>
            <person name="Wolf T.M."/>
        </authorList>
    </citation>
    <scope>NUCLEOTIDE SEQUENCE</scope>
    <source>
        <strain evidence="1">MNPRO001-30</strain>
        <tissue evidence="1">Meninges</tissue>
    </source>
</reference>
<keyword evidence="2" id="KW-1185">Reference proteome</keyword>
<dbReference type="AlphaFoldDB" id="A0AAD5MSW5"/>
<sequence>MGIMFLRKVTVKCDEFSDTCSGYVAINNNDKAIMMTFRGTVGKQQLLAEFEATVGEKQGTALHICWSVQPHISRKLTSPSLHSRQGGLR</sequence>
<accession>A0AAD5MSW5</accession>
<evidence type="ECO:0000313" key="1">
    <source>
        <dbReference type="EMBL" id="KAJ1364085.1"/>
    </source>
</evidence>
<dbReference type="Proteomes" id="UP001196413">
    <property type="component" value="Unassembled WGS sequence"/>
</dbReference>
<dbReference type="PANTHER" id="PTHR45908:SF8">
    <property type="entry name" value="FUNGAL LIPASE-LIKE DOMAIN-CONTAINING PROTEIN"/>
    <property type="match status" value="1"/>
</dbReference>
<dbReference type="Gene3D" id="3.40.50.1820">
    <property type="entry name" value="alpha/beta hydrolase"/>
    <property type="match status" value="1"/>
</dbReference>
<gene>
    <name evidence="1" type="ORF">KIN20_024092</name>
</gene>
<proteinExistence type="predicted"/>
<dbReference type="EMBL" id="JAHQIW010004869">
    <property type="protein sequence ID" value="KAJ1364085.1"/>
    <property type="molecule type" value="Genomic_DNA"/>
</dbReference>
<name>A0AAD5MSW5_PARTN</name>